<proteinExistence type="predicted"/>
<reference evidence="2" key="1">
    <citation type="submission" date="2020-02" db="EMBL/GenBank/DDBJ databases">
        <authorList>
            <person name="Gao J."/>
            <person name="Sun J."/>
        </authorList>
    </citation>
    <scope>NUCLEOTIDE SEQUENCE</scope>
    <source>
        <strain evidence="2">602-2</strain>
    </source>
</reference>
<name>A0A6G4QYB1_9CAUL</name>
<keyword evidence="1" id="KW-0472">Membrane</keyword>
<evidence type="ECO:0000313" key="2">
    <source>
        <dbReference type="EMBL" id="NGM50636.1"/>
    </source>
</evidence>
<protein>
    <submittedName>
        <fullName evidence="2">Uncharacterized protein</fullName>
    </submittedName>
</protein>
<organism evidence="2">
    <name type="scientific">Caulobacter sp. 602-2</name>
    <dbReference type="NCBI Taxonomy" id="2710887"/>
    <lineage>
        <taxon>Bacteria</taxon>
        <taxon>Pseudomonadati</taxon>
        <taxon>Pseudomonadota</taxon>
        <taxon>Alphaproteobacteria</taxon>
        <taxon>Caulobacterales</taxon>
        <taxon>Caulobacteraceae</taxon>
        <taxon>Caulobacter</taxon>
    </lineage>
</organism>
<dbReference type="RefSeq" id="WP_165259356.1">
    <property type="nucleotide sequence ID" value="NZ_JAAKGT010000005.1"/>
</dbReference>
<sequence>MSFLKAFGATLGAVGFPVLMRVFFVAEGDAEGRIIMVLLVLGVAVFAGLAWAVRSLLLRWAYDRVTRGPF</sequence>
<accession>A0A6G4QYB1</accession>
<feature type="transmembrane region" description="Helical" evidence="1">
    <location>
        <begin position="33"/>
        <end position="53"/>
    </location>
</feature>
<evidence type="ECO:0000256" key="1">
    <source>
        <dbReference type="SAM" id="Phobius"/>
    </source>
</evidence>
<gene>
    <name evidence="2" type="ORF">G5B46_13545</name>
</gene>
<keyword evidence="1" id="KW-0812">Transmembrane</keyword>
<keyword evidence="1" id="KW-1133">Transmembrane helix</keyword>
<feature type="transmembrane region" description="Helical" evidence="1">
    <location>
        <begin position="6"/>
        <end position="26"/>
    </location>
</feature>
<dbReference type="EMBL" id="JAAKGT010000005">
    <property type="protein sequence ID" value="NGM50636.1"/>
    <property type="molecule type" value="Genomic_DNA"/>
</dbReference>
<comment type="caution">
    <text evidence="2">The sequence shown here is derived from an EMBL/GenBank/DDBJ whole genome shotgun (WGS) entry which is preliminary data.</text>
</comment>
<dbReference type="AlphaFoldDB" id="A0A6G4QYB1"/>